<feature type="compositionally biased region" description="Polar residues" evidence="1">
    <location>
        <begin position="1"/>
        <end position="13"/>
    </location>
</feature>
<feature type="region of interest" description="Disordered" evidence="1">
    <location>
        <begin position="1"/>
        <end position="24"/>
    </location>
</feature>
<comment type="caution">
    <text evidence="2">The sequence shown here is derived from an EMBL/GenBank/DDBJ whole genome shotgun (WGS) entry which is preliminary data.</text>
</comment>
<feature type="non-terminal residue" evidence="2">
    <location>
        <position position="24"/>
    </location>
</feature>
<evidence type="ECO:0000313" key="3">
    <source>
        <dbReference type="Proteomes" id="UP000681722"/>
    </source>
</evidence>
<evidence type="ECO:0000256" key="1">
    <source>
        <dbReference type="SAM" id="MobiDB-lite"/>
    </source>
</evidence>
<dbReference type="Proteomes" id="UP000681722">
    <property type="component" value="Unassembled WGS sequence"/>
</dbReference>
<evidence type="ECO:0000313" key="2">
    <source>
        <dbReference type="EMBL" id="CAF4525233.1"/>
    </source>
</evidence>
<sequence length="24" mass="2627">MTLPRTLTSNSSWLVDKCGGPEPH</sequence>
<dbReference type="AlphaFoldDB" id="A0A8S2Y1W4"/>
<name>A0A8S2Y1W4_9BILA</name>
<proteinExistence type="predicted"/>
<reference evidence="2" key="1">
    <citation type="submission" date="2021-02" db="EMBL/GenBank/DDBJ databases">
        <authorList>
            <person name="Nowell W R."/>
        </authorList>
    </citation>
    <scope>NUCLEOTIDE SEQUENCE</scope>
</reference>
<accession>A0A8S2Y1W4</accession>
<protein>
    <submittedName>
        <fullName evidence="2">Uncharacterized protein</fullName>
    </submittedName>
</protein>
<dbReference type="EMBL" id="CAJOBC010110541">
    <property type="protein sequence ID" value="CAF4525233.1"/>
    <property type="molecule type" value="Genomic_DNA"/>
</dbReference>
<organism evidence="2 3">
    <name type="scientific">Didymodactylos carnosus</name>
    <dbReference type="NCBI Taxonomy" id="1234261"/>
    <lineage>
        <taxon>Eukaryota</taxon>
        <taxon>Metazoa</taxon>
        <taxon>Spiralia</taxon>
        <taxon>Gnathifera</taxon>
        <taxon>Rotifera</taxon>
        <taxon>Eurotatoria</taxon>
        <taxon>Bdelloidea</taxon>
        <taxon>Philodinida</taxon>
        <taxon>Philodinidae</taxon>
        <taxon>Didymodactylos</taxon>
    </lineage>
</organism>
<gene>
    <name evidence="2" type="ORF">SRO942_LOCUS45960</name>
</gene>